<evidence type="ECO:0000256" key="1">
    <source>
        <dbReference type="SAM" id="MobiDB-lite"/>
    </source>
</evidence>
<dbReference type="AlphaFoldDB" id="A0A5C3DVT6"/>
<dbReference type="EMBL" id="OOIN01000004">
    <property type="protein sequence ID" value="SPO22574.1"/>
    <property type="molecule type" value="Genomic_DNA"/>
</dbReference>
<name>A0A5C3DVT6_9BASI</name>
<organism evidence="3 4">
    <name type="scientific">Ustilago trichophora</name>
    <dbReference type="NCBI Taxonomy" id="86804"/>
    <lineage>
        <taxon>Eukaryota</taxon>
        <taxon>Fungi</taxon>
        <taxon>Dikarya</taxon>
        <taxon>Basidiomycota</taxon>
        <taxon>Ustilaginomycotina</taxon>
        <taxon>Ustilaginomycetes</taxon>
        <taxon>Ustilaginales</taxon>
        <taxon>Ustilaginaceae</taxon>
        <taxon>Ustilago</taxon>
    </lineage>
</organism>
<evidence type="ECO:0000256" key="2">
    <source>
        <dbReference type="SAM" id="SignalP"/>
    </source>
</evidence>
<feature type="signal peptide" evidence="2">
    <location>
        <begin position="1"/>
        <end position="23"/>
    </location>
</feature>
<evidence type="ECO:0008006" key="5">
    <source>
        <dbReference type="Google" id="ProtNLM"/>
    </source>
</evidence>
<feature type="region of interest" description="Disordered" evidence="1">
    <location>
        <begin position="55"/>
        <end position="78"/>
    </location>
</feature>
<keyword evidence="2" id="KW-0732">Signal</keyword>
<reference evidence="3 4" key="1">
    <citation type="submission" date="2018-03" db="EMBL/GenBank/DDBJ databases">
        <authorList>
            <person name="Guldener U."/>
        </authorList>
    </citation>
    <scope>NUCLEOTIDE SEQUENCE [LARGE SCALE GENOMIC DNA]</scope>
    <source>
        <strain evidence="3 4">NBRC100155</strain>
    </source>
</reference>
<evidence type="ECO:0000313" key="3">
    <source>
        <dbReference type="EMBL" id="SPO22574.1"/>
    </source>
</evidence>
<keyword evidence="4" id="KW-1185">Reference proteome</keyword>
<sequence length="106" mass="11402">MACSDSLSLLTAAAAAIAALCSSESAFDASGANFVHFTSLRLTRPCSPQKVIVESTFPHPSEKEKKRKRGRESTPIMGNPTVFRGSSFSFLLALHRTLCCDDAHTL</sequence>
<protein>
    <recommendedName>
        <fullName evidence="5">Secreted protein</fullName>
    </recommendedName>
</protein>
<feature type="chain" id="PRO_5022686560" description="Secreted protein" evidence="2">
    <location>
        <begin position="24"/>
        <end position="106"/>
    </location>
</feature>
<accession>A0A5C3DVT6</accession>
<evidence type="ECO:0000313" key="4">
    <source>
        <dbReference type="Proteomes" id="UP000324022"/>
    </source>
</evidence>
<dbReference type="Proteomes" id="UP000324022">
    <property type="component" value="Unassembled WGS sequence"/>
</dbReference>
<proteinExistence type="predicted"/>
<gene>
    <name evidence="3" type="ORF">UTRI_01252</name>
</gene>